<dbReference type="GO" id="GO:0015344">
    <property type="term" value="F:siderophore uptake transmembrane transporter activity"/>
    <property type="evidence" value="ECO:0007669"/>
    <property type="project" value="TreeGrafter"/>
</dbReference>
<dbReference type="InterPro" id="IPR037066">
    <property type="entry name" value="Plug_dom_sf"/>
</dbReference>
<dbReference type="CDD" id="cd01347">
    <property type="entry name" value="ligand_gated_channel"/>
    <property type="match status" value="1"/>
</dbReference>
<dbReference type="Pfam" id="PF00593">
    <property type="entry name" value="TonB_dep_Rec_b-barrel"/>
    <property type="match status" value="1"/>
</dbReference>
<evidence type="ECO:0000259" key="12">
    <source>
        <dbReference type="Pfam" id="PF07715"/>
    </source>
</evidence>
<dbReference type="OrthoDB" id="9760620at2"/>
<reference evidence="13 14" key="1">
    <citation type="submission" date="2016-12" db="EMBL/GenBank/DDBJ databases">
        <title>Genome sequencing of Methylocaldum marinum.</title>
        <authorList>
            <person name="Takeuchi M."/>
            <person name="Kamagata Y."/>
            <person name="Hiraoka S."/>
            <person name="Oshima K."/>
            <person name="Hattori M."/>
            <person name="Iwasaki W."/>
        </authorList>
    </citation>
    <scope>NUCLEOTIDE SEQUENCE [LARGE SCALE GENOMIC DNA]</scope>
    <source>
        <strain evidence="13 14">S8</strain>
    </source>
</reference>
<dbReference type="InterPro" id="IPR000531">
    <property type="entry name" value="Beta-barrel_TonB"/>
</dbReference>
<proteinExistence type="inferred from homology"/>
<dbReference type="PANTHER" id="PTHR30069">
    <property type="entry name" value="TONB-DEPENDENT OUTER MEMBRANE RECEPTOR"/>
    <property type="match status" value="1"/>
</dbReference>
<dbReference type="GO" id="GO:0044718">
    <property type="term" value="P:siderophore transmembrane transport"/>
    <property type="evidence" value="ECO:0007669"/>
    <property type="project" value="TreeGrafter"/>
</dbReference>
<feature type="chain" id="PRO_5012987577" evidence="10">
    <location>
        <begin position="25"/>
        <end position="771"/>
    </location>
</feature>
<evidence type="ECO:0000313" key="13">
    <source>
        <dbReference type="EMBL" id="BBA33399.1"/>
    </source>
</evidence>
<evidence type="ECO:0000256" key="7">
    <source>
        <dbReference type="ARBA" id="ARBA00023237"/>
    </source>
</evidence>
<dbReference type="Gene3D" id="2.170.130.10">
    <property type="entry name" value="TonB-dependent receptor, plug domain"/>
    <property type="match status" value="1"/>
</dbReference>
<evidence type="ECO:0000256" key="2">
    <source>
        <dbReference type="ARBA" id="ARBA00022448"/>
    </source>
</evidence>
<gene>
    <name evidence="13" type="ORF">sS8_1439</name>
</gene>
<dbReference type="Proteomes" id="UP000266313">
    <property type="component" value="Chromosome"/>
</dbReference>
<feature type="signal peptide" evidence="10">
    <location>
        <begin position="1"/>
        <end position="24"/>
    </location>
</feature>
<dbReference type="Gene3D" id="2.40.170.20">
    <property type="entry name" value="TonB-dependent receptor, beta-barrel domain"/>
    <property type="match status" value="1"/>
</dbReference>
<keyword evidence="6 8" id="KW-0472">Membrane</keyword>
<dbReference type="EMBL" id="AP017928">
    <property type="protein sequence ID" value="BBA33399.1"/>
    <property type="molecule type" value="Genomic_DNA"/>
</dbReference>
<dbReference type="PANTHER" id="PTHR30069:SF39">
    <property type="entry name" value="BLL6183 PROTEIN"/>
    <property type="match status" value="1"/>
</dbReference>
<keyword evidence="10" id="KW-0732">Signal</keyword>
<accession>A0A250KUE5</accession>
<dbReference type="GO" id="GO:0009279">
    <property type="term" value="C:cell outer membrane"/>
    <property type="evidence" value="ECO:0007669"/>
    <property type="project" value="UniProtKB-SubCell"/>
</dbReference>
<dbReference type="Pfam" id="PF07715">
    <property type="entry name" value="Plug"/>
    <property type="match status" value="1"/>
</dbReference>
<sequence>MLKRRIGHAGTSLFVLVHAGLAAAAENEDGSVDLGTVEIVGETPLMVSGVPAAKIPAPVQSATSEELDQYQSFSLADYMRWNFGSVNVNDAQNNPFQPDVQFRGFTASPLLGLPQGLSVYVNGIRFNEPFGDTVNWDLIPEGAIDRMTLHSGSNPIYGLNSLGGAISMRTKTGFTAPGHTIEVAGGSWGRHWQEVTSGWNNGTVGYFIDLKSFYEDGWRDLSPTDVKQGFGTFSWQDERSKLNLTLASNNNRMIGNGALPLQLAKQDPEAIFTHPDRTITRLFLASLDGSTWLTDHFELSGNAYFRQNRIKTFNGDDSDFEECEDPANEGFLCEEEGDEEEIVEDINGNNIVASDALEGATNNTSQTNQRSYGGSLQGAFEHDMFGMHNRIVAGGSYDEGRIHFRSDTELASLTDDRGTIGSGVLVGESRVRVHAHVRHHGIYISDTLSVTDKLTLTAAGRYNLSFIRLDDKYGEDLNGFHKFERFNPSAGLTYAFMPEFTAYGSYSESNRAPTPVELTCANPEAPCKLPNAFLADPPLDQVVAKTWEAGFRGEFAQLWGGKINWNAGLFQTENHDDIIFISSGNLTNQGYFDNVGTTRRRGIELGLSGAFERVRFGVNYTLLDATFRTPFLASSPNNPSANEDGQIPVEKGDRVPGLPKHMLKVSADVEVIKGLTVGANMIFNSGQYFRGDEANLNKPLDEYAVFNLHGEYRFNEHVALFSRIDNLFDKRYHTFGLYGEADEVLGDNFTDPRFVGIGAPRAGWVGLKLSL</sequence>
<keyword evidence="2 8" id="KW-0813">Transport</keyword>
<keyword evidence="5 9" id="KW-0798">TonB box</keyword>
<organism evidence="13 14">
    <name type="scientific">Methylocaldum marinum</name>
    <dbReference type="NCBI Taxonomy" id="1432792"/>
    <lineage>
        <taxon>Bacteria</taxon>
        <taxon>Pseudomonadati</taxon>
        <taxon>Pseudomonadota</taxon>
        <taxon>Gammaproteobacteria</taxon>
        <taxon>Methylococcales</taxon>
        <taxon>Methylococcaceae</taxon>
        <taxon>Methylocaldum</taxon>
    </lineage>
</organism>
<dbReference type="RefSeq" id="WP_119629010.1">
    <property type="nucleotide sequence ID" value="NZ_AP017928.1"/>
</dbReference>
<dbReference type="InterPro" id="IPR036942">
    <property type="entry name" value="Beta-barrel_TonB_sf"/>
</dbReference>
<evidence type="ECO:0000313" key="14">
    <source>
        <dbReference type="Proteomes" id="UP000266313"/>
    </source>
</evidence>
<evidence type="ECO:0000256" key="9">
    <source>
        <dbReference type="RuleBase" id="RU003357"/>
    </source>
</evidence>
<feature type="domain" description="TonB-dependent receptor plug" evidence="12">
    <location>
        <begin position="53"/>
        <end position="165"/>
    </location>
</feature>
<evidence type="ECO:0000256" key="4">
    <source>
        <dbReference type="ARBA" id="ARBA00022692"/>
    </source>
</evidence>
<name>A0A250KUE5_9GAMM</name>
<dbReference type="SUPFAM" id="SSF56935">
    <property type="entry name" value="Porins"/>
    <property type="match status" value="1"/>
</dbReference>
<feature type="domain" description="TonB-dependent receptor-like beta-barrel" evidence="11">
    <location>
        <begin position="229"/>
        <end position="727"/>
    </location>
</feature>
<keyword evidence="7 8" id="KW-0998">Cell outer membrane</keyword>
<evidence type="ECO:0000256" key="8">
    <source>
        <dbReference type="PROSITE-ProRule" id="PRU01360"/>
    </source>
</evidence>
<dbReference type="InterPro" id="IPR039426">
    <property type="entry name" value="TonB-dep_rcpt-like"/>
</dbReference>
<comment type="subcellular location">
    <subcellularLocation>
        <location evidence="1 8">Cell outer membrane</location>
        <topology evidence="1 8">Multi-pass membrane protein</topology>
    </subcellularLocation>
</comment>
<evidence type="ECO:0000256" key="6">
    <source>
        <dbReference type="ARBA" id="ARBA00023136"/>
    </source>
</evidence>
<keyword evidence="4 8" id="KW-0812">Transmembrane</keyword>
<dbReference type="AlphaFoldDB" id="A0A250KUE5"/>
<evidence type="ECO:0000256" key="10">
    <source>
        <dbReference type="SAM" id="SignalP"/>
    </source>
</evidence>
<keyword evidence="14" id="KW-1185">Reference proteome</keyword>
<dbReference type="InterPro" id="IPR012910">
    <property type="entry name" value="Plug_dom"/>
</dbReference>
<evidence type="ECO:0000256" key="1">
    <source>
        <dbReference type="ARBA" id="ARBA00004571"/>
    </source>
</evidence>
<comment type="similarity">
    <text evidence="8 9">Belongs to the TonB-dependent receptor family.</text>
</comment>
<evidence type="ECO:0000256" key="3">
    <source>
        <dbReference type="ARBA" id="ARBA00022452"/>
    </source>
</evidence>
<keyword evidence="3 8" id="KW-1134">Transmembrane beta strand</keyword>
<dbReference type="PROSITE" id="PS52016">
    <property type="entry name" value="TONB_DEPENDENT_REC_3"/>
    <property type="match status" value="1"/>
</dbReference>
<protein>
    <submittedName>
        <fullName evidence="13">TonB domain protein</fullName>
    </submittedName>
</protein>
<evidence type="ECO:0000259" key="11">
    <source>
        <dbReference type="Pfam" id="PF00593"/>
    </source>
</evidence>
<evidence type="ECO:0000256" key="5">
    <source>
        <dbReference type="ARBA" id="ARBA00023077"/>
    </source>
</evidence>
<dbReference type="KEGG" id="mmai:sS8_1439"/>